<proteinExistence type="predicted"/>
<organism evidence="1 2">
    <name type="scientific">Sphingobacterium kyonggiense</name>
    <dbReference type="NCBI Taxonomy" id="714075"/>
    <lineage>
        <taxon>Bacteria</taxon>
        <taxon>Pseudomonadati</taxon>
        <taxon>Bacteroidota</taxon>
        <taxon>Sphingobacteriia</taxon>
        <taxon>Sphingobacteriales</taxon>
        <taxon>Sphingobacteriaceae</taxon>
        <taxon>Sphingobacterium</taxon>
    </lineage>
</organism>
<evidence type="ECO:0008006" key="3">
    <source>
        <dbReference type="Google" id="ProtNLM"/>
    </source>
</evidence>
<comment type="caution">
    <text evidence="1">The sequence shown here is derived from an EMBL/GenBank/DDBJ whole genome shotgun (WGS) entry which is preliminary data.</text>
</comment>
<name>A0ABP7YP46_9SPHI</name>
<evidence type="ECO:0000313" key="2">
    <source>
        <dbReference type="Proteomes" id="UP001500101"/>
    </source>
</evidence>
<accession>A0ABP7YP46</accession>
<reference evidence="2" key="1">
    <citation type="journal article" date="2019" name="Int. J. Syst. Evol. Microbiol.">
        <title>The Global Catalogue of Microorganisms (GCM) 10K type strain sequencing project: providing services to taxonomists for standard genome sequencing and annotation.</title>
        <authorList>
            <consortium name="The Broad Institute Genomics Platform"/>
            <consortium name="The Broad Institute Genome Sequencing Center for Infectious Disease"/>
            <person name="Wu L."/>
            <person name="Ma J."/>
        </authorList>
    </citation>
    <scope>NUCLEOTIDE SEQUENCE [LARGE SCALE GENOMIC DNA]</scope>
    <source>
        <strain evidence="2">JCM 16704</strain>
    </source>
</reference>
<sequence length="561" mass="61198">MKKIMKRFQSIKQHKITIVMLIAGFIYFSWSCSKMSSEINNPLEKLSLQVRVLGIDETVRQANTGSQARIGFESPSLAPTQEFAGFDATVEVDHQLQPKGRRAILKSSSKNSKGNSLYGALMDPGVKYRLFLYKADNTFVSSTVLTSDIATTIAVEAGVSYKWYALSYNSSESPMDIDPLNPSVTTLNMPEGKDILYDAGTFNVPTGPTPINVAINILFNHKVSRIGVELNSMGMFANMTAGTVSISGLTLNTGTFDISDGTWKSYTPYSASLDWTKFGNIDPAYSDRKIAYFFTAKEELISGIGVQLSGLDLAIDDNSTRSFNTLLAATPSVFNFNVTPQVANDHRLLINLIESPLTIGGKKWARTNLYYVAGHNPYRFHHTYAHTAARNSFFSFKGVIPENFGINGDPCALVYPAGKWIQPSDTDFRNVITTLDTYTTNGSIGGLGYFEYSNSTGTAAPYPGKNLRFNFNGGSTDVTVLGGVVNVTLGNYGDIAEIWTSSSGLNLPLDVALSAWHYNGKMNLTIKEDVVAAQLLNVTALGVDVVESPFKNIRCIRAPGQ</sequence>
<dbReference type="Proteomes" id="UP001500101">
    <property type="component" value="Unassembled WGS sequence"/>
</dbReference>
<evidence type="ECO:0000313" key="1">
    <source>
        <dbReference type="EMBL" id="GAA4139110.1"/>
    </source>
</evidence>
<keyword evidence="2" id="KW-1185">Reference proteome</keyword>
<dbReference type="EMBL" id="BAAAZI010000006">
    <property type="protein sequence ID" value="GAA4139110.1"/>
    <property type="molecule type" value="Genomic_DNA"/>
</dbReference>
<protein>
    <recommendedName>
        <fullName evidence="3">Fimbrillin-like protein</fullName>
    </recommendedName>
</protein>
<gene>
    <name evidence="1" type="ORF">GCM10022216_16880</name>
</gene>